<evidence type="ECO:0000313" key="10">
    <source>
        <dbReference type="Proteomes" id="UP001314263"/>
    </source>
</evidence>
<evidence type="ECO:0000256" key="4">
    <source>
        <dbReference type="ARBA" id="ARBA00022884"/>
    </source>
</evidence>
<comment type="function">
    <text evidence="1">One of the primary rRNA binding proteins, it binds specifically to the 5'-end of 16S ribosomal RNA.</text>
</comment>
<dbReference type="SUPFAM" id="SSF50249">
    <property type="entry name" value="Nucleic acid-binding proteins"/>
    <property type="match status" value="1"/>
</dbReference>
<evidence type="ECO:0000256" key="5">
    <source>
        <dbReference type="ARBA" id="ARBA00022980"/>
    </source>
</evidence>
<dbReference type="HAMAP" id="MF_01345_B">
    <property type="entry name" value="Ribosomal_uS17_B"/>
    <property type="match status" value="1"/>
</dbReference>
<dbReference type="GO" id="GO:0019843">
    <property type="term" value="F:rRNA binding"/>
    <property type="evidence" value="ECO:0007669"/>
    <property type="project" value="UniProtKB-KW"/>
</dbReference>
<dbReference type="PANTHER" id="PTHR10744">
    <property type="entry name" value="40S RIBOSOMAL PROTEIN S11 FAMILY MEMBER"/>
    <property type="match status" value="1"/>
</dbReference>
<keyword evidence="3" id="KW-0699">rRNA-binding</keyword>
<evidence type="ECO:0000256" key="1">
    <source>
        <dbReference type="ARBA" id="ARBA00002932"/>
    </source>
</evidence>
<dbReference type="GO" id="GO:1990904">
    <property type="term" value="C:ribonucleoprotein complex"/>
    <property type="evidence" value="ECO:0007669"/>
    <property type="project" value="UniProtKB-KW"/>
</dbReference>
<sequence length="121" mass="13530">MKKAIGKVVSDRANKSILVAIDRWQWLAKYKKEIKRTTKLMAHDENNECRVGDLVQVQSSRPLSKNKAFRMTKIIQAAKVYNPEESMAEAAAQRALEAAQATRSHQQQSQASRGFAAGSDL</sequence>
<reference evidence="9 10" key="1">
    <citation type="submission" date="2023-10" db="EMBL/GenBank/DDBJ databases">
        <authorList>
            <person name="Maclean D."/>
            <person name="Macfadyen A."/>
        </authorList>
    </citation>
    <scope>NUCLEOTIDE SEQUENCE [LARGE SCALE GENOMIC DNA]</scope>
</reference>
<name>A0AAV1HT46_9CHLO</name>
<dbReference type="Pfam" id="PF00366">
    <property type="entry name" value="Ribosomal_S17"/>
    <property type="match status" value="1"/>
</dbReference>
<proteinExistence type="inferred from homology"/>
<dbReference type="GO" id="GO:0005739">
    <property type="term" value="C:mitochondrion"/>
    <property type="evidence" value="ECO:0007669"/>
    <property type="project" value="TreeGrafter"/>
</dbReference>
<dbReference type="EMBL" id="CAUYUE010000001">
    <property type="protein sequence ID" value="CAK0735446.1"/>
    <property type="molecule type" value="Genomic_DNA"/>
</dbReference>
<comment type="caution">
    <text evidence="9">The sequence shown here is derived from an EMBL/GenBank/DDBJ whole genome shotgun (WGS) entry which is preliminary data.</text>
</comment>
<gene>
    <name evidence="9" type="ORF">CVIRNUC_000582</name>
</gene>
<dbReference type="PRINTS" id="PR00973">
    <property type="entry name" value="RIBOSOMALS17"/>
</dbReference>
<keyword evidence="5" id="KW-0689">Ribosomal protein</keyword>
<dbReference type="GO" id="GO:0006412">
    <property type="term" value="P:translation"/>
    <property type="evidence" value="ECO:0007669"/>
    <property type="project" value="InterPro"/>
</dbReference>
<evidence type="ECO:0000256" key="6">
    <source>
        <dbReference type="ARBA" id="ARBA00023274"/>
    </source>
</evidence>
<dbReference type="AlphaFoldDB" id="A0AAV1HT46"/>
<comment type="similarity">
    <text evidence="2">Belongs to the universal ribosomal protein uS17 family.</text>
</comment>
<dbReference type="InterPro" id="IPR019984">
    <property type="entry name" value="Ribosomal_uS17_bact/chlr"/>
</dbReference>
<evidence type="ECO:0000256" key="7">
    <source>
        <dbReference type="ARBA" id="ARBA00035251"/>
    </source>
</evidence>
<evidence type="ECO:0000256" key="8">
    <source>
        <dbReference type="SAM" id="MobiDB-lite"/>
    </source>
</evidence>
<dbReference type="Gene3D" id="2.40.50.140">
    <property type="entry name" value="Nucleic acid-binding proteins"/>
    <property type="match status" value="1"/>
</dbReference>
<keyword evidence="4" id="KW-0694">RNA-binding</keyword>
<dbReference type="GO" id="GO:0003735">
    <property type="term" value="F:structural constituent of ribosome"/>
    <property type="evidence" value="ECO:0007669"/>
    <property type="project" value="InterPro"/>
</dbReference>
<evidence type="ECO:0000256" key="3">
    <source>
        <dbReference type="ARBA" id="ARBA00022730"/>
    </source>
</evidence>
<protein>
    <recommendedName>
        <fullName evidence="7">Small ribosomal subunit protein uS17c</fullName>
    </recommendedName>
</protein>
<dbReference type="InterPro" id="IPR000266">
    <property type="entry name" value="Ribosomal_uS17"/>
</dbReference>
<evidence type="ECO:0000313" key="9">
    <source>
        <dbReference type="EMBL" id="CAK0735446.1"/>
    </source>
</evidence>
<dbReference type="Proteomes" id="UP001314263">
    <property type="component" value="Unassembled WGS sequence"/>
</dbReference>
<keyword evidence="6" id="KW-0687">Ribonucleoprotein</keyword>
<keyword evidence="10" id="KW-1185">Reference proteome</keyword>
<dbReference type="NCBIfam" id="NF004123">
    <property type="entry name" value="PRK05610.1"/>
    <property type="match status" value="1"/>
</dbReference>
<dbReference type="PANTHER" id="PTHR10744:SF1">
    <property type="entry name" value="SMALL RIBOSOMAL SUBUNIT PROTEIN US17M"/>
    <property type="match status" value="1"/>
</dbReference>
<evidence type="ECO:0000256" key="2">
    <source>
        <dbReference type="ARBA" id="ARBA00010254"/>
    </source>
</evidence>
<accession>A0AAV1HT46</accession>
<dbReference type="CDD" id="cd00364">
    <property type="entry name" value="Ribosomal_uS17"/>
    <property type="match status" value="1"/>
</dbReference>
<dbReference type="GO" id="GO:0005840">
    <property type="term" value="C:ribosome"/>
    <property type="evidence" value="ECO:0007669"/>
    <property type="project" value="UniProtKB-KW"/>
</dbReference>
<dbReference type="InterPro" id="IPR012340">
    <property type="entry name" value="NA-bd_OB-fold"/>
</dbReference>
<feature type="compositionally biased region" description="Polar residues" evidence="8">
    <location>
        <begin position="102"/>
        <end position="112"/>
    </location>
</feature>
<feature type="region of interest" description="Disordered" evidence="8">
    <location>
        <begin position="96"/>
        <end position="121"/>
    </location>
</feature>
<organism evidence="9 10">
    <name type="scientific">Coccomyxa viridis</name>
    <dbReference type="NCBI Taxonomy" id="1274662"/>
    <lineage>
        <taxon>Eukaryota</taxon>
        <taxon>Viridiplantae</taxon>
        <taxon>Chlorophyta</taxon>
        <taxon>core chlorophytes</taxon>
        <taxon>Trebouxiophyceae</taxon>
        <taxon>Trebouxiophyceae incertae sedis</taxon>
        <taxon>Coccomyxaceae</taxon>
        <taxon>Coccomyxa</taxon>
    </lineage>
</organism>